<proteinExistence type="predicted"/>
<evidence type="ECO:0000259" key="2">
    <source>
        <dbReference type="Pfam" id="PF05048"/>
    </source>
</evidence>
<feature type="chain" id="PRO_5030719446" evidence="1">
    <location>
        <begin position="46"/>
        <end position="389"/>
    </location>
</feature>
<comment type="caution">
    <text evidence="3">The sequence shown here is derived from an EMBL/GenBank/DDBJ whole genome shotgun (WGS) entry which is preliminary data.</text>
</comment>
<feature type="domain" description="Periplasmic copper-binding protein NosD beta helix" evidence="2">
    <location>
        <begin position="150"/>
        <end position="320"/>
    </location>
</feature>
<dbReference type="SMART" id="SM00710">
    <property type="entry name" value="PbH1"/>
    <property type="match status" value="4"/>
</dbReference>
<dbReference type="Gene3D" id="2.160.20.10">
    <property type="entry name" value="Single-stranded right-handed beta-helix, Pectin lyase-like"/>
    <property type="match status" value="1"/>
</dbReference>
<accession>A0A7W7QL34</accession>
<evidence type="ECO:0000313" key="3">
    <source>
        <dbReference type="EMBL" id="MBB4915488.1"/>
    </source>
</evidence>
<dbReference type="EMBL" id="JACHJP010000002">
    <property type="protein sequence ID" value="MBB4915488.1"/>
    <property type="molecule type" value="Genomic_DNA"/>
</dbReference>
<organism evidence="3 4">
    <name type="scientific">Streptosporangium saharense</name>
    <dbReference type="NCBI Taxonomy" id="1706840"/>
    <lineage>
        <taxon>Bacteria</taxon>
        <taxon>Bacillati</taxon>
        <taxon>Actinomycetota</taxon>
        <taxon>Actinomycetes</taxon>
        <taxon>Streptosporangiales</taxon>
        <taxon>Streptosporangiaceae</taxon>
        <taxon>Streptosporangium</taxon>
    </lineage>
</organism>
<dbReference type="AlphaFoldDB" id="A0A7W7QL34"/>
<evidence type="ECO:0000256" key="1">
    <source>
        <dbReference type="SAM" id="SignalP"/>
    </source>
</evidence>
<dbReference type="Proteomes" id="UP000552644">
    <property type="component" value="Unassembled WGS sequence"/>
</dbReference>
<keyword evidence="1" id="KW-0732">Signal</keyword>
<gene>
    <name evidence="3" type="ORF">FHS44_002573</name>
</gene>
<dbReference type="InterPro" id="IPR006626">
    <property type="entry name" value="PbH1"/>
</dbReference>
<dbReference type="InterPro" id="IPR007742">
    <property type="entry name" value="NosD_dom"/>
</dbReference>
<name>A0A7W7QL34_9ACTN</name>
<reference evidence="3 4" key="1">
    <citation type="submission" date="2020-08" db="EMBL/GenBank/DDBJ databases">
        <title>Genomic Encyclopedia of Type Strains, Phase III (KMG-III): the genomes of soil and plant-associated and newly described type strains.</title>
        <authorList>
            <person name="Whitman W."/>
        </authorList>
    </citation>
    <scope>NUCLEOTIDE SEQUENCE [LARGE SCALE GENOMIC DNA]</scope>
    <source>
        <strain evidence="3 4">CECT 8840</strain>
    </source>
</reference>
<dbReference type="SUPFAM" id="SSF51126">
    <property type="entry name" value="Pectin lyase-like"/>
    <property type="match status" value="1"/>
</dbReference>
<dbReference type="RefSeq" id="WP_184714142.1">
    <property type="nucleotide sequence ID" value="NZ_JACHJP010000002.1"/>
</dbReference>
<keyword evidence="4" id="KW-1185">Reference proteome</keyword>
<feature type="signal peptide" evidence="1">
    <location>
        <begin position="1"/>
        <end position="45"/>
    </location>
</feature>
<dbReference type="InterPro" id="IPR012334">
    <property type="entry name" value="Pectin_lyas_fold"/>
</dbReference>
<protein>
    <submittedName>
        <fullName evidence="3">Parallel beta-helix repeat protein</fullName>
    </submittedName>
</protein>
<dbReference type="InterPro" id="IPR011050">
    <property type="entry name" value="Pectin_lyase_fold/virulence"/>
</dbReference>
<sequence>MSNRKNGLGAARLSGTFRAGFAVLSGALTVALTAAGLGAASPASAATARAATVAAQCGDVVTANLVLTADLVCTGTGLTIGADNVTVNLAGHTVSGAPAVSVPDRRDTKVVNGTLTGSQAVVSAGSQLTSPIPLTISRVRLRAETRLTNTTAVIGQASGGCVVNGLRAQDSWVTIDRCEVRESLYLRQSTGTVRASKLTSGALRLEQSSRGRYENNVFDDFTVLLYDMSRENVFIGNVLKNAESAFYTAMPQSPNVTNTIQDNDIRNNDIGFEAKDVTGFTIKGNRFTGNRTVGILVDNDLKRTVGEWISDNLFTGNGKQPSGINDRDGNPVRGGVHVRTISDTRINLARNTGRLNGGHLIWAPAGQVVDGGGNRGPCGPVPNPDLTCS</sequence>
<dbReference type="Pfam" id="PF05048">
    <property type="entry name" value="NosD"/>
    <property type="match status" value="1"/>
</dbReference>
<evidence type="ECO:0000313" key="4">
    <source>
        <dbReference type="Proteomes" id="UP000552644"/>
    </source>
</evidence>